<evidence type="ECO:0000256" key="6">
    <source>
        <dbReference type="ARBA" id="ARBA00023102"/>
    </source>
</evidence>
<dbReference type="Proteomes" id="UP000005240">
    <property type="component" value="Unassembled WGS sequence"/>
</dbReference>
<dbReference type="OMA" id="ESEIQPC"/>
<proteinExistence type="inferred from homology"/>
<feature type="compositionally biased region" description="Basic and acidic residues" evidence="8">
    <location>
        <begin position="432"/>
        <end position="444"/>
    </location>
</feature>
<evidence type="ECO:0000256" key="4">
    <source>
        <dbReference type="ARBA" id="ARBA00022605"/>
    </source>
</evidence>
<dbReference type="PANTHER" id="PTHR21039:SF0">
    <property type="entry name" value="HISTIDINOL-PHOSPHATASE"/>
    <property type="match status" value="1"/>
</dbReference>
<comment type="similarity">
    <text evidence="2">Belongs to the PHP hydrolase family. HisK subfamily.</text>
</comment>
<keyword evidence="6" id="KW-0368">Histidine biosynthesis</keyword>
<reference evidence="11" key="4">
    <citation type="submission" date="2025-05" db="UniProtKB">
        <authorList>
            <consortium name="EnsemblFungi"/>
        </authorList>
    </citation>
    <scope>IDENTIFICATION</scope>
    <source>
        <strain evidence="11">isolate 1-1 / race 1 (BBBD)</strain>
    </source>
</reference>
<dbReference type="PANTHER" id="PTHR21039">
    <property type="entry name" value="HISTIDINOL PHOSPHATASE-RELATED"/>
    <property type="match status" value="1"/>
</dbReference>
<feature type="domain" description="PHP" evidence="9">
    <location>
        <begin position="5"/>
        <end position="219"/>
    </location>
</feature>
<dbReference type="InterPro" id="IPR010140">
    <property type="entry name" value="Histidinol_P_phosphatase_HisJ"/>
</dbReference>
<evidence type="ECO:0000313" key="10">
    <source>
        <dbReference type="EMBL" id="OAV89707.1"/>
    </source>
</evidence>
<dbReference type="InterPro" id="IPR004013">
    <property type="entry name" value="PHP_dom"/>
</dbReference>
<dbReference type="GO" id="GO:0004401">
    <property type="term" value="F:histidinol-phosphatase activity"/>
    <property type="evidence" value="ECO:0007669"/>
    <property type="project" value="UniProtKB-EC"/>
</dbReference>
<evidence type="ECO:0000256" key="3">
    <source>
        <dbReference type="ARBA" id="ARBA00013085"/>
    </source>
</evidence>
<evidence type="ECO:0000256" key="7">
    <source>
        <dbReference type="ARBA" id="ARBA00049158"/>
    </source>
</evidence>
<dbReference type="Gene3D" id="3.20.20.140">
    <property type="entry name" value="Metal-dependent hydrolases"/>
    <property type="match status" value="1"/>
</dbReference>
<evidence type="ECO:0000256" key="8">
    <source>
        <dbReference type="SAM" id="MobiDB-lite"/>
    </source>
</evidence>
<accession>A0A0C4ER31</accession>
<dbReference type="Pfam" id="PF02811">
    <property type="entry name" value="PHP"/>
    <property type="match status" value="1"/>
</dbReference>
<evidence type="ECO:0000256" key="5">
    <source>
        <dbReference type="ARBA" id="ARBA00022801"/>
    </source>
</evidence>
<organism evidence="10">
    <name type="scientific">Puccinia triticina (isolate 1-1 / race 1 (BBBD))</name>
    <name type="common">Brown leaf rust fungus</name>
    <dbReference type="NCBI Taxonomy" id="630390"/>
    <lineage>
        <taxon>Eukaryota</taxon>
        <taxon>Fungi</taxon>
        <taxon>Dikarya</taxon>
        <taxon>Basidiomycota</taxon>
        <taxon>Pucciniomycotina</taxon>
        <taxon>Pucciniomycetes</taxon>
        <taxon>Pucciniales</taxon>
        <taxon>Pucciniaceae</taxon>
        <taxon>Puccinia</taxon>
    </lineage>
</organism>
<dbReference type="STRING" id="630390.A0A0C4ER31"/>
<name>A0A0C4ER31_PUCT1</name>
<keyword evidence="4" id="KW-0028">Amino-acid biosynthesis</keyword>
<dbReference type="EC" id="3.1.3.15" evidence="3"/>
<feature type="region of interest" description="Disordered" evidence="8">
    <location>
        <begin position="425"/>
        <end position="445"/>
    </location>
</feature>
<dbReference type="EnsemblFungi" id="PTTG_03242-t43_1">
    <property type="protein sequence ID" value="PTTG_03242-t43_1-p1"/>
    <property type="gene ID" value="PTTG_03242"/>
</dbReference>
<keyword evidence="5" id="KW-0378">Hydrolase</keyword>
<evidence type="ECO:0000259" key="9">
    <source>
        <dbReference type="Pfam" id="PF02811"/>
    </source>
</evidence>
<reference evidence="10" key="2">
    <citation type="submission" date="2016-05" db="EMBL/GenBank/DDBJ databases">
        <title>Comparative analysis highlights variable genome content of wheat rusts and divergence of the mating loci.</title>
        <authorList>
            <person name="Cuomo C.A."/>
            <person name="Bakkeren G."/>
            <person name="Szabo L."/>
            <person name="Khalil H."/>
            <person name="Joly D."/>
            <person name="Goldberg J."/>
            <person name="Young S."/>
            <person name="Zeng Q."/>
            <person name="Fellers J."/>
        </authorList>
    </citation>
    <scope>NUCLEOTIDE SEQUENCE [LARGE SCALE GENOMIC DNA]</scope>
    <source>
        <strain evidence="10">1-1 BBBD Race 1</strain>
    </source>
</reference>
<keyword evidence="12" id="KW-1185">Reference proteome</keyword>
<dbReference type="EMBL" id="ADAS02000120">
    <property type="protein sequence ID" value="OAV89707.1"/>
    <property type="molecule type" value="Genomic_DNA"/>
</dbReference>
<sequence>MPVSLHSHSGQFCKHATGTLDSVIRTAIDRGFISYGLSEHMPRDRVQDLYPEESEIQPCELSEQFDRFIAEAGRLKQLYSSKIGLLVGVETELIEPSNTFELLDRTLARHRDILDYLVGSVHHVNQIPIDFDRPTFDQAVLSFDSKNHSLEPVYQLCEAYFDSQYMLINKYRPEVIGHFDLCLLFNPDLDLQAAPAVWTKAERNIRLAISYGALFEVNSASIRKGWSTPYPSPPILQLIIALDGRLTLSDDSHGSDRVGLNYDKSFDYLKAHNVPTLWYLIPASEDNPILQPRGKVSAVRIPGLWWQHPFWSHVTSPNYVTATSASDHFEGLSQHTSSSCSSMPIELASLNFQPSQDTNKNPKGERFKWSQFPIDRFTNQTWFIVSSSLPFWKNKKNATISYSNLDNEASSVMYDLVEYHGSLTDKPSSKRKQIEGIDRPKSDNNEEDQLVEWRWRGKGLLRLLSSDWQVIGYNLSGSGNGFDDGKNSGPDWVITFFRQTLLTPTGIDIYSRSPSSLPNQLKEQLLQAIRDHPCNVVSSLVDSMFDIPHDLP</sequence>
<gene>
    <name evidence="10" type="ORF">PTTG_03242</name>
</gene>
<dbReference type="UniPathway" id="UPA00031">
    <property type="reaction ID" value="UER00013"/>
</dbReference>
<dbReference type="InterPro" id="IPR016195">
    <property type="entry name" value="Pol/histidinol_Pase-like"/>
</dbReference>
<dbReference type="OrthoDB" id="2496328at2759"/>
<dbReference type="AlphaFoldDB" id="A0A0C4ER31"/>
<protein>
    <recommendedName>
        <fullName evidence="3">histidinol-phosphatase</fullName>
        <ecNumber evidence="3">3.1.3.15</ecNumber>
    </recommendedName>
</protein>
<evidence type="ECO:0000313" key="12">
    <source>
        <dbReference type="Proteomes" id="UP000005240"/>
    </source>
</evidence>
<dbReference type="VEuPathDB" id="FungiDB:PTTG_03242"/>
<evidence type="ECO:0000256" key="1">
    <source>
        <dbReference type="ARBA" id="ARBA00004970"/>
    </source>
</evidence>
<dbReference type="NCBIfam" id="TIGR01856">
    <property type="entry name" value="hisJ_fam"/>
    <property type="match status" value="1"/>
</dbReference>
<evidence type="ECO:0000313" key="11">
    <source>
        <dbReference type="EnsemblFungi" id="PTTG_03242-t43_1-p1"/>
    </source>
</evidence>
<dbReference type="CDD" id="cd12110">
    <property type="entry name" value="PHP_HisPPase_Hisj_like"/>
    <property type="match status" value="1"/>
</dbReference>
<dbReference type="GO" id="GO:0000105">
    <property type="term" value="P:L-histidine biosynthetic process"/>
    <property type="evidence" value="ECO:0007669"/>
    <property type="project" value="UniProtKB-UniPathway"/>
</dbReference>
<evidence type="ECO:0000256" key="2">
    <source>
        <dbReference type="ARBA" id="ARBA00009152"/>
    </source>
</evidence>
<comment type="pathway">
    <text evidence="1">Amino-acid biosynthesis; L-histidine biosynthesis; L-histidine from 5-phospho-alpha-D-ribose 1-diphosphate: step 8/9.</text>
</comment>
<reference evidence="11 12" key="3">
    <citation type="journal article" date="2017" name="G3 (Bethesda)">
        <title>Comparative analysis highlights variable genome content of wheat rusts and divergence of the mating loci.</title>
        <authorList>
            <person name="Cuomo C.A."/>
            <person name="Bakkeren G."/>
            <person name="Khalil H.B."/>
            <person name="Panwar V."/>
            <person name="Joly D."/>
            <person name="Linning R."/>
            <person name="Sakthikumar S."/>
            <person name="Song X."/>
            <person name="Adiconis X."/>
            <person name="Fan L."/>
            <person name="Goldberg J.M."/>
            <person name="Levin J.Z."/>
            <person name="Young S."/>
            <person name="Zeng Q."/>
            <person name="Anikster Y."/>
            <person name="Bruce M."/>
            <person name="Wang M."/>
            <person name="Yin C."/>
            <person name="McCallum B."/>
            <person name="Szabo L.J."/>
            <person name="Hulbert S."/>
            <person name="Chen X."/>
            <person name="Fellers J.P."/>
        </authorList>
    </citation>
    <scope>NUCLEOTIDE SEQUENCE</scope>
    <source>
        <strain evidence="11">isolate 1-1 / race 1 (BBBD)</strain>
        <strain evidence="12">Isolate 1-1 / race 1 (BBBD)</strain>
    </source>
</reference>
<comment type="catalytic activity">
    <reaction evidence="7">
        <text>L-histidinol phosphate + H2O = L-histidinol + phosphate</text>
        <dbReference type="Rhea" id="RHEA:14465"/>
        <dbReference type="ChEBI" id="CHEBI:15377"/>
        <dbReference type="ChEBI" id="CHEBI:43474"/>
        <dbReference type="ChEBI" id="CHEBI:57699"/>
        <dbReference type="ChEBI" id="CHEBI:57980"/>
        <dbReference type="EC" id="3.1.3.15"/>
    </reaction>
</comment>
<reference evidence="10" key="1">
    <citation type="submission" date="2009-11" db="EMBL/GenBank/DDBJ databases">
        <authorList>
            <consortium name="The Broad Institute Genome Sequencing Platform"/>
            <person name="Ward D."/>
            <person name="Feldgarden M."/>
            <person name="Earl A."/>
            <person name="Young S.K."/>
            <person name="Zeng Q."/>
            <person name="Koehrsen M."/>
            <person name="Alvarado L."/>
            <person name="Berlin A."/>
            <person name="Bochicchio J."/>
            <person name="Borenstein D."/>
            <person name="Chapman S.B."/>
            <person name="Chen Z."/>
            <person name="Engels R."/>
            <person name="Freedman E."/>
            <person name="Gellesch M."/>
            <person name="Goldberg J."/>
            <person name="Griggs A."/>
            <person name="Gujja S."/>
            <person name="Heilman E."/>
            <person name="Heiman D."/>
            <person name="Hepburn T."/>
            <person name="Howarth C."/>
            <person name="Jen D."/>
            <person name="Larson L."/>
            <person name="Lewis B."/>
            <person name="Mehta T."/>
            <person name="Park D."/>
            <person name="Pearson M."/>
            <person name="Roberts A."/>
            <person name="Saif S."/>
            <person name="Shea T."/>
            <person name="Shenoy N."/>
            <person name="Sisk P."/>
            <person name="Stolte C."/>
            <person name="Sykes S."/>
            <person name="Thomson T."/>
            <person name="Walk T."/>
            <person name="White J."/>
            <person name="Yandava C."/>
            <person name="Izard J."/>
            <person name="Baranova O.V."/>
            <person name="Blanton J.M."/>
            <person name="Tanner A.C."/>
            <person name="Dewhirst F.E."/>
            <person name="Haas B."/>
            <person name="Nusbaum C."/>
            <person name="Birren B."/>
        </authorList>
    </citation>
    <scope>NUCLEOTIDE SEQUENCE [LARGE SCALE GENOMIC DNA]</scope>
    <source>
        <strain evidence="10">1-1 BBBD Race 1</strain>
    </source>
</reference>
<dbReference type="GO" id="GO:0005737">
    <property type="term" value="C:cytoplasm"/>
    <property type="evidence" value="ECO:0007669"/>
    <property type="project" value="TreeGrafter"/>
</dbReference>
<dbReference type="SUPFAM" id="SSF89550">
    <property type="entry name" value="PHP domain-like"/>
    <property type="match status" value="1"/>
</dbReference>